<dbReference type="STRING" id="268407.PWYN_07575"/>
<accession>A0A098MAY3</accession>
<dbReference type="PANTHER" id="PTHR43377:SF1">
    <property type="entry name" value="BILIVERDIN REDUCTASE A"/>
    <property type="match status" value="1"/>
</dbReference>
<dbReference type="GO" id="GO:0000166">
    <property type="term" value="F:nucleotide binding"/>
    <property type="evidence" value="ECO:0007669"/>
    <property type="project" value="InterPro"/>
</dbReference>
<gene>
    <name evidence="2" type="ORF">PWYN_07575</name>
</gene>
<evidence type="ECO:0000313" key="2">
    <source>
        <dbReference type="EMBL" id="KGE19226.1"/>
    </source>
</evidence>
<organism evidence="2 3">
    <name type="scientific">Paenibacillus wynnii</name>
    <dbReference type="NCBI Taxonomy" id="268407"/>
    <lineage>
        <taxon>Bacteria</taxon>
        <taxon>Bacillati</taxon>
        <taxon>Bacillota</taxon>
        <taxon>Bacilli</taxon>
        <taxon>Bacillales</taxon>
        <taxon>Paenibacillaceae</taxon>
        <taxon>Paenibacillus</taxon>
    </lineage>
</organism>
<dbReference type="PANTHER" id="PTHR43377">
    <property type="entry name" value="BILIVERDIN REDUCTASE A"/>
    <property type="match status" value="1"/>
</dbReference>
<dbReference type="SUPFAM" id="SSF51735">
    <property type="entry name" value="NAD(P)-binding Rossmann-fold domains"/>
    <property type="match status" value="1"/>
</dbReference>
<name>A0A098MAY3_9BACL</name>
<proteinExistence type="predicted"/>
<reference evidence="2 3" key="1">
    <citation type="submission" date="2014-08" db="EMBL/GenBank/DDBJ databases">
        <authorList>
            <person name="den Bakker H.C."/>
        </authorList>
    </citation>
    <scope>NUCLEOTIDE SEQUENCE [LARGE SCALE GENOMIC DNA]</scope>
    <source>
        <strain evidence="2 3">DSM 18334</strain>
    </source>
</reference>
<protein>
    <submittedName>
        <fullName evidence="2">Oxidoreductase</fullName>
    </submittedName>
</protein>
<evidence type="ECO:0000313" key="3">
    <source>
        <dbReference type="Proteomes" id="UP000029734"/>
    </source>
</evidence>
<dbReference type="Proteomes" id="UP000029734">
    <property type="component" value="Unassembled WGS sequence"/>
</dbReference>
<feature type="domain" description="Gfo/Idh/MocA-like oxidoreductase N-terminal" evidence="1">
    <location>
        <begin position="5"/>
        <end position="111"/>
    </location>
</feature>
<dbReference type="EMBL" id="JQCR01000002">
    <property type="protein sequence ID" value="KGE19226.1"/>
    <property type="molecule type" value="Genomic_DNA"/>
</dbReference>
<dbReference type="Gene3D" id="3.40.50.720">
    <property type="entry name" value="NAD(P)-binding Rossmann-like Domain"/>
    <property type="match status" value="1"/>
</dbReference>
<dbReference type="OrthoDB" id="9772350at2"/>
<sequence length="363" mass="40190">MNKVQFGLLGGGWRAEFYLRIAKQLPEQFVVGAMFVRNPEKAEEMRRVWGVTVYTSLEEFISSAAYSFVVLSVPREVCAEYMIKLTAAGIPVLAETPPAPDIESMTELWNQVGAAARIQIAEQYLFQPMHAARIALARSGRLGEISQAQVSAAHGYHGISLIRQLLGIGFQNVTIRGQNFQSSILKGSNRSGPPVAEEVINSIQTLGTLDFGGKLGVFDFVGDQYFSWIRQNRILVRGERGEIVNEKVAWLEDFDSPVYSELRRIDTGHGGNLEGFYLKGIMGDGEWLYRNPFAPARLAEDEIAIAESLARMGRYVQGGPAFYSLAEGCQDHYLAMLMAQAAETGEAMTSVNQVWSPDYLCAR</sequence>
<dbReference type="InterPro" id="IPR036291">
    <property type="entry name" value="NAD(P)-bd_dom_sf"/>
</dbReference>
<dbReference type="InterPro" id="IPR000683">
    <property type="entry name" value="Gfo/Idh/MocA-like_OxRdtase_N"/>
</dbReference>
<dbReference type="eggNOG" id="COG0673">
    <property type="taxonomic scope" value="Bacteria"/>
</dbReference>
<keyword evidence="3" id="KW-1185">Reference proteome</keyword>
<dbReference type="InterPro" id="IPR051450">
    <property type="entry name" value="Gfo/Idh/MocA_Oxidoreductases"/>
</dbReference>
<dbReference type="RefSeq" id="WP_036649969.1">
    <property type="nucleotide sequence ID" value="NZ_JQCR01000002.1"/>
</dbReference>
<reference evidence="2 3" key="2">
    <citation type="submission" date="2014-10" db="EMBL/GenBank/DDBJ databases">
        <title>Comparative genomics of the Paenibacillus odorifer group.</title>
        <authorList>
            <person name="Tsai Y.-C."/>
            <person name="Martin N."/>
            <person name="Korlach J."/>
            <person name="Wiedmann M."/>
        </authorList>
    </citation>
    <scope>NUCLEOTIDE SEQUENCE [LARGE SCALE GENOMIC DNA]</scope>
    <source>
        <strain evidence="2 3">DSM 18334</strain>
    </source>
</reference>
<evidence type="ECO:0000259" key="1">
    <source>
        <dbReference type="Pfam" id="PF01408"/>
    </source>
</evidence>
<dbReference type="Pfam" id="PF01408">
    <property type="entry name" value="GFO_IDH_MocA"/>
    <property type="match status" value="1"/>
</dbReference>
<dbReference type="AlphaFoldDB" id="A0A098MAY3"/>
<comment type="caution">
    <text evidence="2">The sequence shown here is derived from an EMBL/GenBank/DDBJ whole genome shotgun (WGS) entry which is preliminary data.</text>
</comment>